<evidence type="ECO:0000313" key="8">
    <source>
        <dbReference type="Proteomes" id="UP000765509"/>
    </source>
</evidence>
<dbReference type="Gene3D" id="3.20.20.80">
    <property type="entry name" value="Glycosidases"/>
    <property type="match status" value="1"/>
</dbReference>
<dbReference type="Proteomes" id="UP000765509">
    <property type="component" value="Unassembled WGS sequence"/>
</dbReference>
<evidence type="ECO:0000256" key="1">
    <source>
        <dbReference type="ARBA" id="ARBA00007754"/>
    </source>
</evidence>
<comment type="similarity">
    <text evidence="1 4">Belongs to the glycosyl hydrolase 26 family.</text>
</comment>
<feature type="domain" description="GH26" evidence="6">
    <location>
        <begin position="1"/>
        <end position="203"/>
    </location>
</feature>
<dbReference type="SUPFAM" id="SSF51445">
    <property type="entry name" value="(Trans)glycosidases"/>
    <property type="match status" value="1"/>
</dbReference>
<dbReference type="Pfam" id="PF02156">
    <property type="entry name" value="Glyco_hydro_26"/>
    <property type="match status" value="1"/>
</dbReference>
<keyword evidence="3" id="KW-0326">Glycosidase</keyword>
<evidence type="ECO:0000256" key="3">
    <source>
        <dbReference type="ARBA" id="ARBA00023295"/>
    </source>
</evidence>
<dbReference type="InterPro" id="IPR017853">
    <property type="entry name" value="GH"/>
</dbReference>
<name>A0A9Q3BSY2_9BASI</name>
<protein>
    <recommendedName>
        <fullName evidence="6">GH26 domain-containing protein</fullName>
    </recommendedName>
</protein>
<evidence type="ECO:0000256" key="4">
    <source>
        <dbReference type="PROSITE-ProRule" id="PRU01100"/>
    </source>
</evidence>
<reference evidence="7" key="1">
    <citation type="submission" date="2021-03" db="EMBL/GenBank/DDBJ databases">
        <title>Draft genome sequence of rust myrtle Austropuccinia psidii MF-1, a brazilian biotype.</title>
        <authorList>
            <person name="Quecine M.C."/>
            <person name="Pachon D.M.R."/>
            <person name="Bonatelli M.L."/>
            <person name="Correr F.H."/>
            <person name="Franceschini L.M."/>
            <person name="Leite T.F."/>
            <person name="Margarido G.R.A."/>
            <person name="Almeida C.A."/>
            <person name="Ferrarezi J.A."/>
            <person name="Labate C.A."/>
        </authorList>
    </citation>
    <scope>NUCLEOTIDE SEQUENCE</scope>
    <source>
        <strain evidence="7">MF-1</strain>
    </source>
</reference>
<dbReference type="InterPro" id="IPR000805">
    <property type="entry name" value="Glyco_hydro_26"/>
</dbReference>
<keyword evidence="2" id="KW-0378">Hydrolase</keyword>
<evidence type="ECO:0000256" key="5">
    <source>
        <dbReference type="SAM" id="SignalP"/>
    </source>
</evidence>
<dbReference type="PANTHER" id="PTHR40079">
    <property type="entry name" value="MANNAN ENDO-1,4-BETA-MANNOSIDASE E-RELATED"/>
    <property type="match status" value="1"/>
</dbReference>
<proteinExistence type="inferred from homology"/>
<comment type="caution">
    <text evidence="7">The sequence shown here is derived from an EMBL/GenBank/DDBJ whole genome shotgun (WGS) entry which is preliminary data.</text>
</comment>
<gene>
    <name evidence="7" type="ORF">O181_010233</name>
</gene>
<organism evidence="7 8">
    <name type="scientific">Austropuccinia psidii MF-1</name>
    <dbReference type="NCBI Taxonomy" id="1389203"/>
    <lineage>
        <taxon>Eukaryota</taxon>
        <taxon>Fungi</taxon>
        <taxon>Dikarya</taxon>
        <taxon>Basidiomycota</taxon>
        <taxon>Pucciniomycotina</taxon>
        <taxon>Pucciniomycetes</taxon>
        <taxon>Pucciniales</taxon>
        <taxon>Sphaerophragmiaceae</taxon>
        <taxon>Austropuccinia</taxon>
    </lineage>
</organism>
<dbReference type="GO" id="GO:0016985">
    <property type="term" value="F:mannan endo-1,4-beta-mannosidase activity"/>
    <property type="evidence" value="ECO:0007669"/>
    <property type="project" value="InterPro"/>
</dbReference>
<feature type="chain" id="PRO_5040335585" description="GH26 domain-containing protein" evidence="5">
    <location>
        <begin position="23"/>
        <end position="203"/>
    </location>
</feature>
<dbReference type="AlphaFoldDB" id="A0A9Q3BSY2"/>
<dbReference type="GO" id="GO:0006080">
    <property type="term" value="P:substituted mannan metabolic process"/>
    <property type="evidence" value="ECO:0007669"/>
    <property type="project" value="InterPro"/>
</dbReference>
<dbReference type="PANTHER" id="PTHR40079:SF6">
    <property type="entry name" value="GH26 DOMAIN-CONTAINING PROTEIN"/>
    <property type="match status" value="1"/>
</dbReference>
<accession>A0A9Q3BSY2</accession>
<dbReference type="EMBL" id="AVOT02002482">
    <property type="protein sequence ID" value="MBW0470518.1"/>
    <property type="molecule type" value="Genomic_DNA"/>
</dbReference>
<dbReference type="PROSITE" id="PS51764">
    <property type="entry name" value="GH26"/>
    <property type="match status" value="1"/>
</dbReference>
<sequence>MLKLLRSLKAFILLSFLVGVYPKNINKARKLNENLGLNPSNLHKSGIAVGFLPGFGEALAPNTPQEINSKLPAPMAIHLDVIRGLKGNPVWELALMPYEGLDKVTKEVAERIAKKMLWINNQGITVWLRFAHEMNGDWYPWGLKPSSFIAKWRLVAHEVKSRTENTYMLWAPNSAFGESLDSVRGGYTKYWPGVDTVDISGTP</sequence>
<keyword evidence="5" id="KW-0732">Signal</keyword>
<evidence type="ECO:0000259" key="6">
    <source>
        <dbReference type="PROSITE" id="PS51764"/>
    </source>
</evidence>
<evidence type="ECO:0000313" key="7">
    <source>
        <dbReference type="EMBL" id="MBW0470518.1"/>
    </source>
</evidence>
<evidence type="ECO:0000256" key="2">
    <source>
        <dbReference type="ARBA" id="ARBA00022801"/>
    </source>
</evidence>
<comment type="caution">
    <text evidence="4">Lacks conserved residue(s) required for the propagation of feature annotation.</text>
</comment>
<dbReference type="OrthoDB" id="428177at2759"/>
<dbReference type="InterPro" id="IPR022790">
    <property type="entry name" value="GH26_dom"/>
</dbReference>
<keyword evidence="8" id="KW-1185">Reference proteome</keyword>
<feature type="signal peptide" evidence="5">
    <location>
        <begin position="1"/>
        <end position="22"/>
    </location>
</feature>